<dbReference type="RefSeq" id="WP_184166933.1">
    <property type="nucleotide sequence ID" value="NZ_JACHLN010000002.1"/>
</dbReference>
<evidence type="ECO:0000256" key="5">
    <source>
        <dbReference type="ARBA" id="ARBA00023077"/>
    </source>
</evidence>
<gene>
    <name evidence="13" type="ORF">HNP52_002287</name>
</gene>
<keyword evidence="13" id="KW-0675">Receptor</keyword>
<dbReference type="Proteomes" id="UP000575241">
    <property type="component" value="Unassembled WGS sequence"/>
</dbReference>
<evidence type="ECO:0000256" key="3">
    <source>
        <dbReference type="ARBA" id="ARBA00022452"/>
    </source>
</evidence>
<keyword evidence="3 8" id="KW-1134">Transmembrane beta strand</keyword>
<dbReference type="AlphaFoldDB" id="A0A7W7K1Z0"/>
<dbReference type="InterPro" id="IPR037066">
    <property type="entry name" value="Plug_dom_sf"/>
</dbReference>
<accession>A0A7W7K1Z0</accession>
<evidence type="ECO:0000256" key="8">
    <source>
        <dbReference type="PROSITE-ProRule" id="PRU01360"/>
    </source>
</evidence>
<dbReference type="SUPFAM" id="SSF56935">
    <property type="entry name" value="Porins"/>
    <property type="match status" value="1"/>
</dbReference>
<evidence type="ECO:0000256" key="10">
    <source>
        <dbReference type="SAM" id="SignalP"/>
    </source>
</evidence>
<organism evidence="13 14">
    <name type="scientific">Sphingomonas kyeonggiensis</name>
    <dbReference type="NCBI Taxonomy" id="1268553"/>
    <lineage>
        <taxon>Bacteria</taxon>
        <taxon>Pseudomonadati</taxon>
        <taxon>Pseudomonadota</taxon>
        <taxon>Alphaproteobacteria</taxon>
        <taxon>Sphingomonadales</taxon>
        <taxon>Sphingomonadaceae</taxon>
        <taxon>Sphingomonas</taxon>
    </lineage>
</organism>
<feature type="domain" description="TonB-dependent receptor plug" evidence="12">
    <location>
        <begin position="61"/>
        <end position="179"/>
    </location>
</feature>
<evidence type="ECO:0000256" key="2">
    <source>
        <dbReference type="ARBA" id="ARBA00022448"/>
    </source>
</evidence>
<proteinExistence type="inferred from homology"/>
<evidence type="ECO:0000256" key="1">
    <source>
        <dbReference type="ARBA" id="ARBA00004571"/>
    </source>
</evidence>
<comment type="caution">
    <text evidence="13">The sequence shown here is derived from an EMBL/GenBank/DDBJ whole genome shotgun (WGS) entry which is preliminary data.</text>
</comment>
<evidence type="ECO:0000313" key="13">
    <source>
        <dbReference type="EMBL" id="MBB4839218.1"/>
    </source>
</evidence>
<comment type="similarity">
    <text evidence="8 9">Belongs to the TonB-dependent receptor family.</text>
</comment>
<keyword evidence="7 8" id="KW-0998">Cell outer membrane</keyword>
<keyword evidence="5 9" id="KW-0798">TonB box</keyword>
<dbReference type="Gene3D" id="2.170.130.10">
    <property type="entry name" value="TonB-dependent receptor, plug domain"/>
    <property type="match status" value="1"/>
</dbReference>
<evidence type="ECO:0000259" key="11">
    <source>
        <dbReference type="Pfam" id="PF00593"/>
    </source>
</evidence>
<dbReference type="InterPro" id="IPR036942">
    <property type="entry name" value="Beta-barrel_TonB_sf"/>
</dbReference>
<evidence type="ECO:0000256" key="4">
    <source>
        <dbReference type="ARBA" id="ARBA00022692"/>
    </source>
</evidence>
<comment type="subcellular location">
    <subcellularLocation>
        <location evidence="1 8">Cell outer membrane</location>
        <topology evidence="1 8">Multi-pass membrane protein</topology>
    </subcellularLocation>
</comment>
<dbReference type="EMBL" id="JACHLN010000002">
    <property type="protein sequence ID" value="MBB4839218.1"/>
    <property type="molecule type" value="Genomic_DNA"/>
</dbReference>
<dbReference type="PROSITE" id="PS52016">
    <property type="entry name" value="TONB_DEPENDENT_REC_3"/>
    <property type="match status" value="1"/>
</dbReference>
<feature type="signal peptide" evidence="10">
    <location>
        <begin position="1"/>
        <end position="24"/>
    </location>
</feature>
<reference evidence="13 14" key="1">
    <citation type="submission" date="2020-08" db="EMBL/GenBank/DDBJ databases">
        <title>Functional genomics of gut bacteria from endangered species of beetles.</title>
        <authorList>
            <person name="Carlos-Shanley C."/>
        </authorList>
    </citation>
    <scope>NUCLEOTIDE SEQUENCE [LARGE SCALE GENOMIC DNA]</scope>
    <source>
        <strain evidence="13 14">S00224</strain>
    </source>
</reference>
<evidence type="ECO:0000256" key="6">
    <source>
        <dbReference type="ARBA" id="ARBA00023136"/>
    </source>
</evidence>
<dbReference type="InterPro" id="IPR012910">
    <property type="entry name" value="Plug_dom"/>
</dbReference>
<dbReference type="InterPro" id="IPR000531">
    <property type="entry name" value="Beta-barrel_TonB"/>
</dbReference>
<keyword evidence="4 8" id="KW-0812">Transmembrane</keyword>
<keyword evidence="6 8" id="KW-0472">Membrane</keyword>
<protein>
    <submittedName>
        <fullName evidence="13">Outer membrane receptor protein involved in Fe transport</fullName>
    </submittedName>
</protein>
<keyword evidence="10" id="KW-0732">Signal</keyword>
<sequence>MSPKFLCALLAGTSTLILSSPALAQTAPDATNTTAQAEDAPLTTEGQIIVTGSRVIRNGDNSPSPVTVISTEDVLTSNPGSTLADALNTLPAFAGSRGSSSNPTTVGSAAGGNGSANQLNLRNLGATRTLVLMDGKRIPPTLFNGVVDVDIVPQMLVQRVDIVTGGVSAVYGSDAMSGVVNYVLNHNFNGIRAEASRGISEYGDDAKTDLALAWGGNLASGLHLELSYEYRKEDGIDNRSSRPWLNQVGVTGAGTTANPYVLQTNLRQNSFPFGGLITSGALNGQTFASNGVLSPFVHGTSTGTSSIEIGGSGGYWDSSLIAKLEGHQLFGRLDYDAPGGGVHAYVQGSANFKTNTSYAETSQLNNVTISRTNAFLPAAYQALIPTTQPTFTFSKFMSDIPRNTAVADSKQWVVAAGLDGNLGGAKWAVNYTHGRSELDTALSNVINRQKLSAALDAVNSGGQIVCNITVTNPGLMPGCVPINVFGPNAASAAAIDYVTDTVYFSSVTQMDAVSGEISGSPFSTWAGPVSVALSGEWRKTSYSSKSSSTPADFVSCTGLRYNCVATNTVNESSFGQDLAGHSLSVWEVAGEFDLPLLRDVPFFKSLNINGAARYTKYNVSGDYVTWKLGADWHLNDWISLRATRSRDIRAPTLFDLYAPLSIVQVRALDLYTNTTPTVPNPNYSNPNLTAEIGNTLTGGVVLKPFRGFSLAVDAYRIKISDAITQINGQTAEIQLACYASGGSSPYCALQSRPQGLNGNTTAANQATSWSARYLNISNVETWGIDVEANYAGRLFDRPMSIRLLAAYQPDLIFRQPGIADIDMAGVGFGALGFSATPTVRLTGYLHVEPIEGISVDIMERWRNAMKLGADGTGVIQNNRIAPFATTNLNLAFNVPGSKGQYQFYVNVQNLFDATPPLAAYVGNGTRAGLRDGFALGDDPRGRYYTAGVRLKF</sequence>
<dbReference type="Pfam" id="PF07715">
    <property type="entry name" value="Plug"/>
    <property type="match status" value="1"/>
</dbReference>
<evidence type="ECO:0000313" key="14">
    <source>
        <dbReference type="Proteomes" id="UP000575241"/>
    </source>
</evidence>
<evidence type="ECO:0000259" key="12">
    <source>
        <dbReference type="Pfam" id="PF07715"/>
    </source>
</evidence>
<dbReference type="PANTHER" id="PTHR47234">
    <property type="match status" value="1"/>
</dbReference>
<keyword evidence="2 8" id="KW-0813">Transport</keyword>
<feature type="domain" description="TonB-dependent receptor-like beta-barrel" evidence="11">
    <location>
        <begin position="357"/>
        <end position="910"/>
    </location>
</feature>
<keyword evidence="14" id="KW-1185">Reference proteome</keyword>
<evidence type="ECO:0000256" key="9">
    <source>
        <dbReference type="RuleBase" id="RU003357"/>
    </source>
</evidence>
<dbReference type="PANTHER" id="PTHR47234:SF3">
    <property type="entry name" value="SECRETIN_TONB SHORT N-TERMINAL DOMAIN-CONTAINING PROTEIN"/>
    <property type="match status" value="1"/>
</dbReference>
<feature type="chain" id="PRO_5031461743" evidence="10">
    <location>
        <begin position="25"/>
        <end position="952"/>
    </location>
</feature>
<evidence type="ECO:0000256" key="7">
    <source>
        <dbReference type="ARBA" id="ARBA00023237"/>
    </source>
</evidence>
<dbReference type="Gene3D" id="2.40.170.20">
    <property type="entry name" value="TonB-dependent receptor, beta-barrel domain"/>
    <property type="match status" value="1"/>
</dbReference>
<dbReference type="Pfam" id="PF00593">
    <property type="entry name" value="TonB_dep_Rec_b-barrel"/>
    <property type="match status" value="1"/>
</dbReference>
<dbReference type="InterPro" id="IPR039426">
    <property type="entry name" value="TonB-dep_rcpt-like"/>
</dbReference>
<dbReference type="GO" id="GO:0009279">
    <property type="term" value="C:cell outer membrane"/>
    <property type="evidence" value="ECO:0007669"/>
    <property type="project" value="UniProtKB-SubCell"/>
</dbReference>
<name>A0A7W7K1Z0_9SPHN</name>